<dbReference type="Pfam" id="PF01694">
    <property type="entry name" value="Rhomboid"/>
    <property type="match status" value="1"/>
</dbReference>
<proteinExistence type="predicted"/>
<feature type="transmembrane region" description="Helical" evidence="5">
    <location>
        <begin position="21"/>
        <end position="42"/>
    </location>
</feature>
<keyword evidence="3 5" id="KW-1133">Transmembrane helix</keyword>
<comment type="subcellular location">
    <subcellularLocation>
        <location evidence="1">Membrane</location>
        <topology evidence="1">Multi-pass membrane protein</topology>
    </subcellularLocation>
</comment>
<organism evidence="7">
    <name type="scientific">marine metagenome</name>
    <dbReference type="NCBI Taxonomy" id="408172"/>
    <lineage>
        <taxon>unclassified sequences</taxon>
        <taxon>metagenomes</taxon>
        <taxon>ecological metagenomes</taxon>
    </lineage>
</organism>
<feature type="transmembrane region" description="Helical" evidence="5">
    <location>
        <begin position="127"/>
        <end position="148"/>
    </location>
</feature>
<protein>
    <recommendedName>
        <fullName evidence="6">Peptidase S54 rhomboid domain-containing protein</fullName>
    </recommendedName>
</protein>
<dbReference type="InterPro" id="IPR035952">
    <property type="entry name" value="Rhomboid-like_sf"/>
</dbReference>
<feature type="transmembrane region" description="Helical" evidence="5">
    <location>
        <begin position="69"/>
        <end position="88"/>
    </location>
</feature>
<dbReference type="AlphaFoldDB" id="A0A382K951"/>
<dbReference type="GO" id="GO:0004252">
    <property type="term" value="F:serine-type endopeptidase activity"/>
    <property type="evidence" value="ECO:0007669"/>
    <property type="project" value="InterPro"/>
</dbReference>
<evidence type="ECO:0000256" key="1">
    <source>
        <dbReference type="ARBA" id="ARBA00004141"/>
    </source>
</evidence>
<keyword evidence="2 5" id="KW-0812">Transmembrane</keyword>
<dbReference type="PANTHER" id="PTHR43731:SF26">
    <property type="entry name" value="RHOMBOID-LIKE PROTEIN 10, CHLOROPLASTIC"/>
    <property type="match status" value="1"/>
</dbReference>
<gene>
    <name evidence="7" type="ORF">METZ01_LOCUS273370</name>
</gene>
<name>A0A382K951_9ZZZZ</name>
<dbReference type="GO" id="GO:0016020">
    <property type="term" value="C:membrane"/>
    <property type="evidence" value="ECO:0007669"/>
    <property type="project" value="UniProtKB-SubCell"/>
</dbReference>
<dbReference type="PANTHER" id="PTHR43731">
    <property type="entry name" value="RHOMBOID PROTEASE"/>
    <property type="match status" value="1"/>
</dbReference>
<evidence type="ECO:0000256" key="4">
    <source>
        <dbReference type="ARBA" id="ARBA00023136"/>
    </source>
</evidence>
<reference evidence="7" key="1">
    <citation type="submission" date="2018-05" db="EMBL/GenBank/DDBJ databases">
        <authorList>
            <person name="Lanie J.A."/>
            <person name="Ng W.-L."/>
            <person name="Kazmierczak K.M."/>
            <person name="Andrzejewski T.M."/>
            <person name="Davidsen T.M."/>
            <person name="Wayne K.J."/>
            <person name="Tettelin H."/>
            <person name="Glass J.I."/>
            <person name="Rusch D."/>
            <person name="Podicherti R."/>
            <person name="Tsui H.-C.T."/>
            <person name="Winkler M.E."/>
        </authorList>
    </citation>
    <scope>NUCLEOTIDE SEQUENCE</scope>
</reference>
<dbReference type="SUPFAM" id="SSF144091">
    <property type="entry name" value="Rhomboid-like"/>
    <property type="match status" value="1"/>
</dbReference>
<feature type="non-terminal residue" evidence="7">
    <location>
        <position position="174"/>
    </location>
</feature>
<dbReference type="EMBL" id="UINC01078960">
    <property type="protein sequence ID" value="SVC20516.1"/>
    <property type="molecule type" value="Genomic_DNA"/>
</dbReference>
<evidence type="ECO:0000256" key="3">
    <source>
        <dbReference type="ARBA" id="ARBA00022989"/>
    </source>
</evidence>
<evidence type="ECO:0000313" key="7">
    <source>
        <dbReference type="EMBL" id="SVC20516.1"/>
    </source>
</evidence>
<dbReference type="Gene3D" id="1.20.1540.10">
    <property type="entry name" value="Rhomboid-like"/>
    <property type="match status" value="1"/>
</dbReference>
<sequence length="174" mass="19896">MLDDRSYMREPDWRPEVARRGVSLCLKLIIINVVCFILQHSIRGFDESLALFPSRLAQGRVWELLSYQFLHGGLFHLLINCAMIWFVGRQMEESLGKTKFFTLYLIAGVFGGLLQCLLTWTHYLAEAGVVGASAGIFGLIAAFAMVFWDREITFLIMFIIPVRMRAKYLLIALV</sequence>
<evidence type="ECO:0000259" key="6">
    <source>
        <dbReference type="Pfam" id="PF01694"/>
    </source>
</evidence>
<feature type="domain" description="Peptidase S54 rhomboid" evidence="6">
    <location>
        <begin position="59"/>
        <end position="164"/>
    </location>
</feature>
<dbReference type="InterPro" id="IPR022764">
    <property type="entry name" value="Peptidase_S54_rhomboid_dom"/>
</dbReference>
<dbReference type="InterPro" id="IPR050925">
    <property type="entry name" value="Rhomboid_protease_S54"/>
</dbReference>
<evidence type="ECO:0000256" key="5">
    <source>
        <dbReference type="SAM" id="Phobius"/>
    </source>
</evidence>
<feature type="transmembrane region" description="Helical" evidence="5">
    <location>
        <begin position="100"/>
        <end position="121"/>
    </location>
</feature>
<keyword evidence="4 5" id="KW-0472">Membrane</keyword>
<accession>A0A382K951</accession>
<evidence type="ECO:0000256" key="2">
    <source>
        <dbReference type="ARBA" id="ARBA00022692"/>
    </source>
</evidence>